<feature type="domain" description="DUF5013" evidence="1">
    <location>
        <begin position="238"/>
        <end position="383"/>
    </location>
</feature>
<evidence type="ECO:0000259" key="1">
    <source>
        <dbReference type="Pfam" id="PF16405"/>
    </source>
</evidence>
<dbReference type="PROSITE" id="PS51257">
    <property type="entry name" value="PROKAR_LIPOPROTEIN"/>
    <property type="match status" value="1"/>
</dbReference>
<organism evidence="2 3">
    <name type="scientific">Flavilitoribacter nigricans (strain ATCC 23147 / DSM 23189 / NBRC 102662 / NCIMB 1420 / SS-2)</name>
    <name type="common">Lewinella nigricans</name>
    <dbReference type="NCBI Taxonomy" id="1122177"/>
    <lineage>
        <taxon>Bacteria</taxon>
        <taxon>Pseudomonadati</taxon>
        <taxon>Bacteroidota</taxon>
        <taxon>Saprospiria</taxon>
        <taxon>Saprospirales</taxon>
        <taxon>Lewinellaceae</taxon>
        <taxon>Flavilitoribacter</taxon>
    </lineage>
</organism>
<dbReference type="OrthoDB" id="9794261at2"/>
<evidence type="ECO:0000313" key="3">
    <source>
        <dbReference type="Proteomes" id="UP000223913"/>
    </source>
</evidence>
<gene>
    <name evidence="2" type="ORF">CRP01_30510</name>
</gene>
<name>A0A2D0N2U7_FLAN2</name>
<accession>A0A2D0N2U7</accession>
<dbReference type="Pfam" id="PF16405">
    <property type="entry name" value="DUF5013"/>
    <property type="match status" value="1"/>
</dbReference>
<protein>
    <recommendedName>
        <fullName evidence="1">DUF5013 domain-containing protein</fullName>
    </recommendedName>
</protein>
<comment type="caution">
    <text evidence="2">The sequence shown here is derived from an EMBL/GenBank/DDBJ whole genome shotgun (WGS) entry which is preliminary data.</text>
</comment>
<dbReference type="Pfam" id="PF16389">
    <property type="entry name" value="DUF4998"/>
    <property type="match status" value="1"/>
</dbReference>
<dbReference type="EMBL" id="PDUD01000037">
    <property type="protein sequence ID" value="PHN02718.1"/>
    <property type="molecule type" value="Genomic_DNA"/>
</dbReference>
<dbReference type="Proteomes" id="UP000223913">
    <property type="component" value="Unassembled WGS sequence"/>
</dbReference>
<sequence>MKKYNIINSCFFFLATLLLVGGCTKESDYYDLFTQGGEITYTGKIDSVEIRSGKNRVSVHGLLNSDPKVRQLRVYWDLRRDSIVVPIVRTAGVDTVSVLIEDLEENIYNFELLTFDGVGNRSVSQFVTAEVYGERYANSIFNRPLIDNVLVGNNLTVNFASMDLSSGVIGSELLYTSVSGEQKTVYVPIQDASVQITDFMLGSSYELRTAYLPERNAIDTFYTGYLSVKPVGVPALGNAASPFMAAENAGRWGILAEPWITNEPIKNHGGFGGWDGGCCDRPANTFNVESGWGSPEIVNGKIYQTVTADAGTYLLKVNVYETNFSSGDDQAIAYLAIATGNGLPDVEEIPTSPAVLGSKRITGAGVNIVEFTVAEDGTEISIGEVTTQLGNYYCVITSFELAIK</sequence>
<reference evidence="2 3" key="1">
    <citation type="submission" date="2017-10" db="EMBL/GenBank/DDBJ databases">
        <title>The draft genome sequence of Lewinella nigricans NBRC 102662.</title>
        <authorList>
            <person name="Wang K."/>
        </authorList>
    </citation>
    <scope>NUCLEOTIDE SEQUENCE [LARGE SCALE GENOMIC DNA]</scope>
    <source>
        <strain evidence="2 3">NBRC 102662</strain>
    </source>
</reference>
<dbReference type="AlphaFoldDB" id="A0A2D0N2U7"/>
<proteinExistence type="predicted"/>
<keyword evidence="3" id="KW-1185">Reference proteome</keyword>
<dbReference type="InterPro" id="IPR032181">
    <property type="entry name" value="DUF5013"/>
</dbReference>
<evidence type="ECO:0000313" key="2">
    <source>
        <dbReference type="EMBL" id="PHN02718.1"/>
    </source>
</evidence>
<dbReference type="RefSeq" id="WP_099153860.1">
    <property type="nucleotide sequence ID" value="NZ_PDUD01000037.1"/>
</dbReference>